<dbReference type="InterPro" id="IPR006944">
    <property type="entry name" value="Phage/GTA_portal"/>
</dbReference>
<organism evidence="1 2">
    <name type="scientific">Hungatella hominis</name>
    <dbReference type="NCBI Taxonomy" id="2763050"/>
    <lineage>
        <taxon>Bacteria</taxon>
        <taxon>Bacillati</taxon>
        <taxon>Bacillota</taxon>
        <taxon>Clostridia</taxon>
        <taxon>Lachnospirales</taxon>
        <taxon>Lachnospiraceae</taxon>
        <taxon>Hungatella</taxon>
    </lineage>
</organism>
<evidence type="ECO:0000313" key="1">
    <source>
        <dbReference type="EMBL" id="MBC5712426.1"/>
    </source>
</evidence>
<gene>
    <name evidence="1" type="ORF">H8S75_31490</name>
</gene>
<accession>A0ABR7HGV7</accession>
<dbReference type="Proteomes" id="UP000634672">
    <property type="component" value="Unassembled WGS sequence"/>
</dbReference>
<comment type="caution">
    <text evidence="1">The sequence shown here is derived from an EMBL/GenBank/DDBJ whole genome shotgun (WGS) entry which is preliminary data.</text>
</comment>
<dbReference type="NCBIfam" id="TIGR01537">
    <property type="entry name" value="portal_HK97"/>
    <property type="match status" value="1"/>
</dbReference>
<name>A0ABR7HGV7_9FIRM</name>
<dbReference type="EMBL" id="JACOPB010000035">
    <property type="protein sequence ID" value="MBC5712426.1"/>
    <property type="molecule type" value="Genomic_DNA"/>
</dbReference>
<dbReference type="Pfam" id="PF04860">
    <property type="entry name" value="Phage_portal"/>
    <property type="match status" value="1"/>
</dbReference>
<dbReference type="InterPro" id="IPR006427">
    <property type="entry name" value="Portal_HK97"/>
</dbReference>
<evidence type="ECO:0000313" key="2">
    <source>
        <dbReference type="Proteomes" id="UP000634672"/>
    </source>
</evidence>
<reference evidence="1 2" key="1">
    <citation type="submission" date="2020-08" db="EMBL/GenBank/DDBJ databases">
        <title>Genome public.</title>
        <authorList>
            <person name="Liu C."/>
            <person name="Sun Q."/>
        </authorList>
    </citation>
    <scope>NUCLEOTIDE SEQUENCE [LARGE SCALE GENOMIC DNA]</scope>
    <source>
        <strain evidence="1 2">NSJ-66</strain>
    </source>
</reference>
<keyword evidence="2" id="KW-1185">Reference proteome</keyword>
<protein>
    <submittedName>
        <fullName evidence="1">Phage portal protein</fullName>
    </submittedName>
</protein>
<proteinExistence type="predicted"/>
<sequence length="386" mass="44667">MGIIADWWHSIRGSSPDDWLEELELIETESKRLYLKKIAIDTVLNFVARIMSTATFRLTGPDSNNREWDYILNVRPNLDMSAAFFWQQVFYRLLFDNEVLVIFTEDNQLLIADGFVRREYALYEDVFEGVRVKDYCFQKSFRMSDVIYLEYNNCGLEEITKGLFKDYNELFGRMMEVAMRNNQIRASVTVDVTGTTNEKGDAEGKTRSQRLQGFIDKIYESFRTNSVAIVPKMKGFEYEEYTNKTQVSNQSVEELTNLKKSLIDDVSRIIGAPSALIHGELSELEHNIKALRRICMEPLVKKLEDELNAKLFQKTQVVSGNRLEVWGVLPYDLAEMAAQIDKLVSSGAFYVDEIRNELEYDELPNGEGKKIIRTKNYEETEGGEKK</sequence>